<reference evidence="1" key="1">
    <citation type="submission" date="2021-02" db="EMBL/GenBank/DDBJ databases">
        <authorList>
            <consortium name="DOE Joint Genome Institute"/>
            <person name="Ahrendt S."/>
            <person name="Looney B.P."/>
            <person name="Miyauchi S."/>
            <person name="Morin E."/>
            <person name="Drula E."/>
            <person name="Courty P.E."/>
            <person name="Chicoki N."/>
            <person name="Fauchery L."/>
            <person name="Kohler A."/>
            <person name="Kuo A."/>
            <person name="Labutti K."/>
            <person name="Pangilinan J."/>
            <person name="Lipzen A."/>
            <person name="Riley R."/>
            <person name="Andreopoulos W."/>
            <person name="He G."/>
            <person name="Johnson J."/>
            <person name="Barry K.W."/>
            <person name="Grigoriev I.V."/>
            <person name="Nagy L."/>
            <person name="Hibbett D."/>
            <person name="Henrissat B."/>
            <person name="Matheny P.B."/>
            <person name="Labbe J."/>
            <person name="Martin F."/>
        </authorList>
    </citation>
    <scope>NUCLEOTIDE SEQUENCE</scope>
    <source>
        <strain evidence="1">FP105234-sp</strain>
    </source>
</reference>
<proteinExistence type="predicted"/>
<name>A0ACB8RIL4_9AGAM</name>
<dbReference type="Proteomes" id="UP000814033">
    <property type="component" value="Unassembled WGS sequence"/>
</dbReference>
<evidence type="ECO:0000313" key="2">
    <source>
        <dbReference type="Proteomes" id="UP000814033"/>
    </source>
</evidence>
<organism evidence="1 2">
    <name type="scientific">Auriscalpium vulgare</name>
    <dbReference type="NCBI Taxonomy" id="40419"/>
    <lineage>
        <taxon>Eukaryota</taxon>
        <taxon>Fungi</taxon>
        <taxon>Dikarya</taxon>
        <taxon>Basidiomycota</taxon>
        <taxon>Agaricomycotina</taxon>
        <taxon>Agaricomycetes</taxon>
        <taxon>Russulales</taxon>
        <taxon>Auriscalpiaceae</taxon>
        <taxon>Auriscalpium</taxon>
    </lineage>
</organism>
<feature type="non-terminal residue" evidence="1">
    <location>
        <position position="1"/>
    </location>
</feature>
<keyword evidence="2" id="KW-1185">Reference proteome</keyword>
<evidence type="ECO:0000313" key="1">
    <source>
        <dbReference type="EMBL" id="KAI0043963.1"/>
    </source>
</evidence>
<gene>
    <name evidence="1" type="ORF">FA95DRAFT_1627426</name>
</gene>
<reference evidence="1" key="2">
    <citation type="journal article" date="2022" name="New Phytol.">
        <title>Evolutionary transition to the ectomycorrhizal habit in the genomes of a hyperdiverse lineage of mushroom-forming fungi.</title>
        <authorList>
            <person name="Looney B."/>
            <person name="Miyauchi S."/>
            <person name="Morin E."/>
            <person name="Drula E."/>
            <person name="Courty P.E."/>
            <person name="Kohler A."/>
            <person name="Kuo A."/>
            <person name="LaButti K."/>
            <person name="Pangilinan J."/>
            <person name="Lipzen A."/>
            <person name="Riley R."/>
            <person name="Andreopoulos W."/>
            <person name="He G."/>
            <person name="Johnson J."/>
            <person name="Nolan M."/>
            <person name="Tritt A."/>
            <person name="Barry K.W."/>
            <person name="Grigoriev I.V."/>
            <person name="Nagy L.G."/>
            <person name="Hibbett D."/>
            <person name="Henrissat B."/>
            <person name="Matheny P.B."/>
            <person name="Labbe J."/>
            <person name="Martin F.M."/>
        </authorList>
    </citation>
    <scope>NUCLEOTIDE SEQUENCE</scope>
    <source>
        <strain evidence="1">FP105234-sp</strain>
    </source>
</reference>
<sequence length="410" mass="46024">TRPGALLKDGRYKVIRKLGRGRCSSTFLVEDLLPRNESDKYLAIKVLSVYSTIALEKGIIHELDVLQAVHDLPLGTIRPPLPNLLDHFAQRGPHGVHYCFVILPLRSTIHSERAISPTGRLSIYVTKPIIYCTVGAVQFLHARDIIHAGMWHLSFFSRLRVILAHRYVDIKADNVLLYGALTADIEEILAKEPPLVDGTFEFEGEQYPMIRSQPLSSETPLWNTSPYWSETIYTILSDLGSALWLDYPMPSGDIGAFALRAPENVIRAECGKAIDIWAIGCMTYELLAGQILFQLPPSDNLTPDENLLLLQYALTGETLNKELVEQSRVRDQYFDGEGELSKTNPHPSRTIKSLLEQNSELTAKHVDAASRFIGDCLRLNPGDRMSADQLGMHEWLDTAFMGDAEDREEN</sequence>
<accession>A0ACB8RIL4</accession>
<comment type="caution">
    <text evidence="1">The sequence shown here is derived from an EMBL/GenBank/DDBJ whole genome shotgun (WGS) entry which is preliminary data.</text>
</comment>
<dbReference type="EMBL" id="MU275998">
    <property type="protein sequence ID" value="KAI0043963.1"/>
    <property type="molecule type" value="Genomic_DNA"/>
</dbReference>
<protein>
    <submittedName>
        <fullName evidence="1">Kinase-like protein</fullName>
    </submittedName>
</protein>